<dbReference type="Pfam" id="PF20943">
    <property type="entry name" value="DUF4785_3rd"/>
    <property type="match status" value="1"/>
</dbReference>
<keyword evidence="1" id="KW-0472">Membrane</keyword>
<comment type="caution">
    <text evidence="3">The sequence shown here is derived from an EMBL/GenBank/DDBJ whole genome shotgun (WGS) entry which is preliminary data.</text>
</comment>
<dbReference type="RefSeq" id="WP_135637080.1">
    <property type="nucleotide sequence ID" value="NZ_RQFU01000023.1"/>
</dbReference>
<proteinExistence type="predicted"/>
<dbReference type="Proteomes" id="UP000298200">
    <property type="component" value="Unassembled WGS sequence"/>
</dbReference>
<evidence type="ECO:0000256" key="1">
    <source>
        <dbReference type="SAM" id="Phobius"/>
    </source>
</evidence>
<accession>A0ABY2LXN5</accession>
<keyword evidence="1" id="KW-1133">Transmembrane helix</keyword>
<protein>
    <recommendedName>
        <fullName evidence="2">DUF4785 domain-containing protein</fullName>
    </recommendedName>
</protein>
<feature type="transmembrane region" description="Helical" evidence="1">
    <location>
        <begin position="9"/>
        <end position="27"/>
    </location>
</feature>
<reference evidence="4" key="1">
    <citation type="journal article" date="2019" name="PLoS Negl. Trop. Dis.">
        <title>Revisiting the worldwide diversity of Leptospira species in the environment.</title>
        <authorList>
            <person name="Vincent A.T."/>
            <person name="Schiettekatte O."/>
            <person name="Bourhy P."/>
            <person name="Veyrier F.J."/>
            <person name="Picardeau M."/>
        </authorList>
    </citation>
    <scope>NUCLEOTIDE SEQUENCE [LARGE SCALE GENOMIC DNA]</scope>
    <source>
        <strain evidence="4">201800272</strain>
    </source>
</reference>
<dbReference type="EMBL" id="RQFU01000023">
    <property type="protein sequence ID" value="TGL17406.1"/>
    <property type="molecule type" value="Genomic_DNA"/>
</dbReference>
<evidence type="ECO:0000313" key="4">
    <source>
        <dbReference type="Proteomes" id="UP000298200"/>
    </source>
</evidence>
<name>A0ABY2LXN5_9LEPT</name>
<organism evidence="3 4">
    <name type="scientific">Leptospira yanagawae</name>
    <dbReference type="NCBI Taxonomy" id="293069"/>
    <lineage>
        <taxon>Bacteria</taxon>
        <taxon>Pseudomonadati</taxon>
        <taxon>Spirochaetota</taxon>
        <taxon>Spirochaetia</taxon>
        <taxon>Leptospirales</taxon>
        <taxon>Leptospiraceae</taxon>
        <taxon>Leptospira</taxon>
    </lineage>
</organism>
<keyword evidence="4" id="KW-1185">Reference proteome</keyword>
<dbReference type="InterPro" id="IPR048295">
    <property type="entry name" value="DUF4785_C"/>
</dbReference>
<evidence type="ECO:0000259" key="2">
    <source>
        <dbReference type="Pfam" id="PF20943"/>
    </source>
</evidence>
<evidence type="ECO:0000313" key="3">
    <source>
        <dbReference type="EMBL" id="TGL17406.1"/>
    </source>
</evidence>
<keyword evidence="1" id="KW-0812">Transmembrane</keyword>
<sequence>MFKTLRKKTLILVLVSIVTICGLFLFFNDYKINKRKQQSISNSFLDPSLQVFQNGRNFDSYVSKESDGFSVAIEQVIEDYLEWSEYPPDSRPLLESHHDILSPMQISVSNQSLPVLENGKVIESGYSCTFQPEYHTVTESLSMRVFLSCNQVGKIEKEKLKLVSTEIIGKAGNRSIYPPSIDGNDSGIEGDDNPRDLLYTFRFTPRLTDWGDFYITTKFQILSDKKNYLYFLTHHFFSSPVAPAKFTGKFDDYTKDGSLFIDFEINVIEKGRYTIEANLLTNQDEPIAYARKNQKLEQGKQTVTLMFFGKAILNRRESGPYKITFLRGELNTDVIQEDLLLKSPNEVDRILKSIHDDRPKKKVIPFYTGPIETKVYSLSEFSGKHYDSEEKRTRLSELNLIKNNLVP</sequence>
<dbReference type="Gene3D" id="2.60.40.3870">
    <property type="entry name" value="Uncharacterised protein PF16024, DUF4785"/>
    <property type="match status" value="1"/>
</dbReference>
<gene>
    <name evidence="3" type="ORF">EHQ46_16160</name>
</gene>
<feature type="domain" description="DUF4785" evidence="2">
    <location>
        <begin position="253"/>
        <end position="327"/>
    </location>
</feature>